<dbReference type="Proteomes" id="UP000245288">
    <property type="component" value="Unassembled WGS sequence"/>
</dbReference>
<protein>
    <submittedName>
        <fullName evidence="1">Uncharacterized protein</fullName>
    </submittedName>
</protein>
<sequence length="115" mass="13195">MSKLLEKSLDELCANTVETVDRIMGRYNVGLEEACSVAGITAIDYSEWKENAPEITPQEAVMDEHEQELKDKWMEKIVMHKIPDLLKLGITLENACEFAKISLVEYEEYKNKLTN</sequence>
<reference evidence="1 2" key="1">
    <citation type="submission" date="2014-09" db="EMBL/GenBank/DDBJ databases">
        <title>Butyrate-producing bacteria isolated from human gut.</title>
        <authorList>
            <person name="Zhang Q."/>
            <person name="Zhao L."/>
        </authorList>
    </citation>
    <scope>NUCLEOTIDE SEQUENCE [LARGE SCALE GENOMIC DNA]</scope>
    <source>
        <strain evidence="1 2">21</strain>
    </source>
</reference>
<dbReference type="AlphaFoldDB" id="A0A2V1JZD3"/>
<comment type="caution">
    <text evidence="1">The sequence shown here is derived from an EMBL/GenBank/DDBJ whole genome shotgun (WGS) entry which is preliminary data.</text>
</comment>
<dbReference type="OrthoDB" id="9910023at2"/>
<dbReference type="EMBL" id="JRFU01000009">
    <property type="protein sequence ID" value="PWE87958.1"/>
    <property type="molecule type" value="Genomic_DNA"/>
</dbReference>
<proteinExistence type="predicted"/>
<keyword evidence="2" id="KW-1185">Reference proteome</keyword>
<accession>A0A2V1JZD3</accession>
<evidence type="ECO:0000313" key="1">
    <source>
        <dbReference type="EMBL" id="PWE87958.1"/>
    </source>
</evidence>
<name>A0A2V1JZD3_EUBRA</name>
<gene>
    <name evidence="1" type="ORF">LG34_01120</name>
</gene>
<organism evidence="1 2">
    <name type="scientific">Eubacterium ramulus</name>
    <dbReference type="NCBI Taxonomy" id="39490"/>
    <lineage>
        <taxon>Bacteria</taxon>
        <taxon>Bacillati</taxon>
        <taxon>Bacillota</taxon>
        <taxon>Clostridia</taxon>
        <taxon>Eubacteriales</taxon>
        <taxon>Eubacteriaceae</taxon>
        <taxon>Eubacterium</taxon>
    </lineage>
</organism>
<evidence type="ECO:0000313" key="2">
    <source>
        <dbReference type="Proteomes" id="UP000245288"/>
    </source>
</evidence>
<dbReference type="RefSeq" id="WP_109214476.1">
    <property type="nucleotide sequence ID" value="NZ_CABMEW010000004.1"/>
</dbReference>